<gene>
    <name evidence="1" type="ORF">SteCoe_23530</name>
</gene>
<proteinExistence type="predicted"/>
<keyword evidence="2" id="KW-1185">Reference proteome</keyword>
<evidence type="ECO:0000313" key="2">
    <source>
        <dbReference type="Proteomes" id="UP000187209"/>
    </source>
</evidence>
<comment type="caution">
    <text evidence="1">The sequence shown here is derived from an EMBL/GenBank/DDBJ whole genome shotgun (WGS) entry which is preliminary data.</text>
</comment>
<reference evidence="1 2" key="1">
    <citation type="submission" date="2016-11" db="EMBL/GenBank/DDBJ databases">
        <title>The macronuclear genome of Stentor coeruleus: a giant cell with tiny introns.</title>
        <authorList>
            <person name="Slabodnick M."/>
            <person name="Ruby J.G."/>
            <person name="Reiff S.B."/>
            <person name="Swart E.C."/>
            <person name="Gosai S."/>
            <person name="Prabakaran S."/>
            <person name="Witkowska E."/>
            <person name="Larue G.E."/>
            <person name="Fisher S."/>
            <person name="Freeman R.M."/>
            <person name="Gunawardena J."/>
            <person name="Chu W."/>
            <person name="Stover N.A."/>
            <person name="Gregory B.D."/>
            <person name="Nowacki M."/>
            <person name="Derisi J."/>
            <person name="Roy S.W."/>
            <person name="Marshall W.F."/>
            <person name="Sood P."/>
        </authorList>
    </citation>
    <scope>NUCLEOTIDE SEQUENCE [LARGE SCALE GENOMIC DNA]</scope>
    <source>
        <strain evidence="1">WM001</strain>
    </source>
</reference>
<organism evidence="1 2">
    <name type="scientific">Stentor coeruleus</name>
    <dbReference type="NCBI Taxonomy" id="5963"/>
    <lineage>
        <taxon>Eukaryota</taxon>
        <taxon>Sar</taxon>
        <taxon>Alveolata</taxon>
        <taxon>Ciliophora</taxon>
        <taxon>Postciliodesmatophora</taxon>
        <taxon>Heterotrichea</taxon>
        <taxon>Heterotrichida</taxon>
        <taxon>Stentoridae</taxon>
        <taxon>Stentor</taxon>
    </lineage>
</organism>
<evidence type="ECO:0000313" key="1">
    <source>
        <dbReference type="EMBL" id="OMJ76982.1"/>
    </source>
</evidence>
<dbReference type="EMBL" id="MPUH01000600">
    <property type="protein sequence ID" value="OMJ76982.1"/>
    <property type="molecule type" value="Genomic_DNA"/>
</dbReference>
<dbReference type="Proteomes" id="UP000187209">
    <property type="component" value="Unassembled WGS sequence"/>
</dbReference>
<accession>A0A1R2BJN3</accession>
<dbReference type="OrthoDB" id="324228at2759"/>
<dbReference type="AlphaFoldDB" id="A0A1R2BJN3"/>
<sequence>MQCQELIVDEPAIRISDASTIDMDYDNDNDIEYCFTELVLVEPTQIKHLFTHISDEQKYIYCKLQTNLAEIYTLLEKEIEPVCIRDQCSIAPKPIGLCSISNSCITRRRVMALKQY</sequence>
<name>A0A1R2BJN3_9CILI</name>
<protein>
    <submittedName>
        <fullName evidence="1">Uncharacterized protein</fullName>
    </submittedName>
</protein>